<sequence>MPISKCASALALWLGLVLTAQAAEGPTVAWLRDGQVQARTLGAGDALHADPQAQGKVPLGSLWKLFMYVYLEETRATEPEYACSARTPASKDEDVYCCTPGESIARSQALSRSCAPYFSPARVGATPQKWARYWNARQSPAWLRDMRQLRPETEVSIEELLTALSRVPAEGRAQARRALLDIGIHGYGKQAWPLLGTGLRYKTFSWRRAGDEAFGGAAGWLADGTPFWIGGRGSSRTVLATWAQQLAAALPSPRWAEATTASGDDSCVDVDFFERYPVRAVWQAGKHVKAVPGELRGRFRIEFENGNWLSVASRGELLLARHGDTLRVHGRFSMNDYVARVVDREGDAMKLHAGRALAIAARTYLVQNARFDAGCWHIADWSRTQRVSANPPSDAALAAAWFSDAMLLRGAPIGYHATQAGKNRLSWQKAVEQDRNGWDFERILMHAYPQAVLASLSGREECRRLDAAEAWLARAVASWRRVLEREAGFETPELLPRICALADGYPYADQRRLRIYVRGWQNLNERMTLAHEYLHLAFRFHPHGADEQYIERLARRLIEG</sequence>
<feature type="domain" description="DUF2300" evidence="2">
    <location>
        <begin position="92"/>
        <end position="183"/>
    </location>
</feature>
<dbReference type="AlphaFoldDB" id="A0A4V6NY05"/>
<keyword evidence="1" id="KW-0732">Signal</keyword>
<feature type="chain" id="PRO_5020441383" evidence="1">
    <location>
        <begin position="23"/>
        <end position="560"/>
    </location>
</feature>
<reference evidence="3 4" key="1">
    <citation type="submission" date="2019-03" db="EMBL/GenBank/DDBJ databases">
        <title>Genomic Encyclopedia of Type Strains, Phase IV (KMG-IV): sequencing the most valuable type-strain genomes for metagenomic binning, comparative biology and taxonomic classification.</title>
        <authorList>
            <person name="Goeker M."/>
        </authorList>
    </citation>
    <scope>NUCLEOTIDE SEQUENCE [LARGE SCALE GENOMIC DNA]</scope>
    <source>
        <strain evidence="3 4">DSM 7445</strain>
    </source>
</reference>
<dbReference type="Pfam" id="PF10062">
    <property type="entry name" value="DUF2300"/>
    <property type="match status" value="2"/>
</dbReference>
<dbReference type="InterPro" id="IPR018748">
    <property type="entry name" value="DUF2300_secreted"/>
</dbReference>
<comment type="caution">
    <text evidence="3">The sequence shown here is derived from an EMBL/GenBank/DDBJ whole genome shotgun (WGS) entry which is preliminary data.</text>
</comment>
<evidence type="ECO:0000256" key="1">
    <source>
        <dbReference type="SAM" id="SignalP"/>
    </source>
</evidence>
<gene>
    <name evidence="3" type="ORF">EDC30_1025</name>
</gene>
<accession>A0A4V6NY05</accession>
<name>A0A4V6NY05_PAULE</name>
<dbReference type="EMBL" id="SLZQ01000002">
    <property type="protein sequence ID" value="TCS38270.1"/>
    <property type="molecule type" value="Genomic_DNA"/>
</dbReference>
<organism evidence="3 4">
    <name type="scientific">Paucimonas lemoignei</name>
    <name type="common">Pseudomonas lemoignei</name>
    <dbReference type="NCBI Taxonomy" id="29443"/>
    <lineage>
        <taxon>Bacteria</taxon>
        <taxon>Pseudomonadati</taxon>
        <taxon>Pseudomonadota</taxon>
        <taxon>Betaproteobacteria</taxon>
        <taxon>Burkholderiales</taxon>
        <taxon>Burkholderiaceae</taxon>
        <taxon>Paucimonas</taxon>
    </lineage>
</organism>
<proteinExistence type="predicted"/>
<dbReference type="Proteomes" id="UP000295382">
    <property type="component" value="Unassembled WGS sequence"/>
</dbReference>
<protein>
    <submittedName>
        <fullName evidence="3">Uncharacterized protein YfaQ (DUF2300 family)</fullName>
    </submittedName>
</protein>
<feature type="signal peptide" evidence="1">
    <location>
        <begin position="1"/>
        <end position="22"/>
    </location>
</feature>
<evidence type="ECO:0000313" key="3">
    <source>
        <dbReference type="EMBL" id="TCS38270.1"/>
    </source>
</evidence>
<dbReference type="RefSeq" id="WP_165973713.1">
    <property type="nucleotide sequence ID" value="NZ_SLZQ01000002.1"/>
</dbReference>
<evidence type="ECO:0000313" key="4">
    <source>
        <dbReference type="Proteomes" id="UP000295382"/>
    </source>
</evidence>
<keyword evidence="4" id="KW-1185">Reference proteome</keyword>
<feature type="domain" description="DUF2300" evidence="2">
    <location>
        <begin position="424"/>
        <end position="542"/>
    </location>
</feature>
<evidence type="ECO:0000259" key="2">
    <source>
        <dbReference type="Pfam" id="PF10062"/>
    </source>
</evidence>